<organism evidence="2 3">
    <name type="scientific">Ferriphaselus amnicola</name>
    <dbReference type="NCBI Taxonomy" id="1188319"/>
    <lineage>
        <taxon>Bacteria</taxon>
        <taxon>Pseudomonadati</taxon>
        <taxon>Pseudomonadota</taxon>
        <taxon>Betaproteobacteria</taxon>
        <taxon>Nitrosomonadales</taxon>
        <taxon>Gallionellaceae</taxon>
        <taxon>Ferriphaselus</taxon>
    </lineage>
</organism>
<dbReference type="PANTHER" id="PTHR34595">
    <property type="entry name" value="BLR5612 PROTEIN"/>
    <property type="match status" value="1"/>
</dbReference>
<protein>
    <recommendedName>
        <fullName evidence="1">DUF403 domain-containing protein</fullName>
    </recommendedName>
</protein>
<evidence type="ECO:0000259" key="1">
    <source>
        <dbReference type="Pfam" id="PF04168"/>
    </source>
</evidence>
<evidence type="ECO:0000313" key="3">
    <source>
        <dbReference type="Proteomes" id="UP000033070"/>
    </source>
</evidence>
<reference evidence="2 3" key="1">
    <citation type="submission" date="2018-06" db="EMBL/GenBank/DDBJ databases">
        <title>OYT1 Genome Sequencing.</title>
        <authorList>
            <person name="Kato S."/>
            <person name="Itoh T."/>
            <person name="Ohkuma M."/>
        </authorList>
    </citation>
    <scope>NUCLEOTIDE SEQUENCE [LARGE SCALE GENOMIC DNA]</scope>
    <source>
        <strain evidence="2 3">OYT1</strain>
    </source>
</reference>
<dbReference type="EMBL" id="AP018738">
    <property type="protein sequence ID" value="BBE50984.1"/>
    <property type="molecule type" value="Genomic_DNA"/>
</dbReference>
<dbReference type="STRING" id="1188319.OYT1_02624"/>
<dbReference type="InterPro" id="IPR051680">
    <property type="entry name" value="ATP-dep_Glu-Cys_Ligase-2"/>
</dbReference>
<dbReference type="Proteomes" id="UP000033070">
    <property type="component" value="Chromosome"/>
</dbReference>
<feature type="domain" description="DUF403" evidence="1">
    <location>
        <begin position="2"/>
        <end position="308"/>
    </location>
</feature>
<name>A0A2Z6GBY7_9PROT</name>
<dbReference type="KEGG" id="fam:OYT1_ch1430"/>
<gene>
    <name evidence="2" type="ORF">OYT1_ch1430</name>
</gene>
<dbReference type="RefSeq" id="WP_062627719.1">
    <property type="nucleotide sequence ID" value="NZ_AP018738.1"/>
</dbReference>
<dbReference type="Pfam" id="PF04168">
    <property type="entry name" value="Alpha-E"/>
    <property type="match status" value="1"/>
</dbReference>
<dbReference type="PANTHER" id="PTHR34595:SF7">
    <property type="entry name" value="SLL1039 PROTEIN"/>
    <property type="match status" value="1"/>
</dbReference>
<accession>A0A2Z6GBY7</accession>
<dbReference type="OrthoDB" id="9803532at2"/>
<keyword evidence="3" id="KW-1185">Reference proteome</keyword>
<dbReference type="InterPro" id="IPR007296">
    <property type="entry name" value="DUF403"/>
</dbReference>
<evidence type="ECO:0000313" key="2">
    <source>
        <dbReference type="EMBL" id="BBE50984.1"/>
    </source>
</evidence>
<dbReference type="AlphaFoldDB" id="A0A2Z6GBY7"/>
<proteinExistence type="predicted"/>
<sequence>MMLARAAENLYWMARYLERAENTARLINSTTHVLLDLPLEVSYGWKNLIEVAGLDTLFHKHYEEANEEAIMRFLIEDSRNPSSIYSCVQYARENTRTLREVLPAEMWERINSLYLYVRAHAASACHSRRDRYMVLNNVIEQRHAIVGLVSGAMVHDLPYQIIKLGRNVERADMTSRILDLNSAIQLPPDSVLHEMLMERIWMSTLNSLSAYQTYRRLISMHVRSSQVIEFLLHDMRFPRSISHCLSEMEACIKLMPRSEPLQIVIAKLRQDIAQHHTNGVTSTALHDYLDGMQAKLGRVHDALTRHYFHAYEGGTAPEGITQSEFQFAESSPA</sequence>